<sequence length="201" mass="21434">MGSILLYVPISPGRHRLGGSAIAQCYSQLGEHSPDLDDPQTLVSCFQVTQKLLRDRLLSAGHDVSDGGLITCLLEMAFAGNCGLDVEFSSPDVSVLDLLFAEELGLVLEVPEAEHERVIEQYRVSGLQCVKIGRAHGRGPTSIVRVCVNGVEVLREEVGDTEGRVGRDQLPTGASTSQSQLCVSGGGGTYPTRRTQVSADL</sequence>
<dbReference type="EMBL" id="CATNWA010014625">
    <property type="protein sequence ID" value="CAI9574070.1"/>
    <property type="molecule type" value="Genomic_DNA"/>
</dbReference>
<dbReference type="Proteomes" id="UP001162483">
    <property type="component" value="Unassembled WGS sequence"/>
</dbReference>
<evidence type="ECO:0000313" key="4">
    <source>
        <dbReference type="Proteomes" id="UP001162483"/>
    </source>
</evidence>
<reference evidence="3" key="1">
    <citation type="submission" date="2023-05" db="EMBL/GenBank/DDBJ databases">
        <authorList>
            <person name="Stuckert A."/>
        </authorList>
    </citation>
    <scope>NUCLEOTIDE SEQUENCE</scope>
</reference>
<evidence type="ECO:0000256" key="1">
    <source>
        <dbReference type="SAM" id="MobiDB-lite"/>
    </source>
</evidence>
<comment type="caution">
    <text evidence="3">The sequence shown here is derived from an EMBL/GenBank/DDBJ whole genome shotgun (WGS) entry which is preliminary data.</text>
</comment>
<dbReference type="Gene3D" id="3.90.650.10">
    <property type="entry name" value="PurM-like C-terminal domain"/>
    <property type="match status" value="1"/>
</dbReference>
<dbReference type="InterPro" id="IPR036676">
    <property type="entry name" value="PurM-like_C_sf"/>
</dbReference>
<dbReference type="InterPro" id="IPR010918">
    <property type="entry name" value="PurM-like_C_dom"/>
</dbReference>
<protein>
    <recommendedName>
        <fullName evidence="2">PurM-like C-terminal domain-containing protein</fullName>
    </recommendedName>
</protein>
<dbReference type="PANTHER" id="PTHR10099">
    <property type="entry name" value="PHOSPHORIBOSYLFORMYLGLYCINAMIDINE SYNTHASE"/>
    <property type="match status" value="1"/>
</dbReference>
<gene>
    <name evidence="3" type="ORF">SPARVUS_LOCUS7870596</name>
</gene>
<organism evidence="3 4">
    <name type="scientific">Staurois parvus</name>
    <dbReference type="NCBI Taxonomy" id="386267"/>
    <lineage>
        <taxon>Eukaryota</taxon>
        <taxon>Metazoa</taxon>
        <taxon>Chordata</taxon>
        <taxon>Craniata</taxon>
        <taxon>Vertebrata</taxon>
        <taxon>Euteleostomi</taxon>
        <taxon>Amphibia</taxon>
        <taxon>Batrachia</taxon>
        <taxon>Anura</taxon>
        <taxon>Neobatrachia</taxon>
        <taxon>Ranoidea</taxon>
        <taxon>Ranidae</taxon>
        <taxon>Staurois</taxon>
    </lineage>
</organism>
<feature type="compositionally biased region" description="Polar residues" evidence="1">
    <location>
        <begin position="192"/>
        <end position="201"/>
    </location>
</feature>
<keyword evidence="4" id="KW-1185">Reference proteome</keyword>
<feature type="region of interest" description="Disordered" evidence="1">
    <location>
        <begin position="160"/>
        <end position="201"/>
    </location>
</feature>
<evidence type="ECO:0000259" key="2">
    <source>
        <dbReference type="Pfam" id="PF02769"/>
    </source>
</evidence>
<proteinExistence type="predicted"/>
<dbReference type="Pfam" id="PF02769">
    <property type="entry name" value="AIRS_C"/>
    <property type="match status" value="1"/>
</dbReference>
<accession>A0ABN9DN69</accession>
<dbReference type="PANTHER" id="PTHR10099:SF1">
    <property type="entry name" value="PHOSPHORIBOSYLFORMYLGLYCINAMIDINE SYNTHASE"/>
    <property type="match status" value="1"/>
</dbReference>
<feature type="domain" description="PurM-like C-terminal" evidence="2">
    <location>
        <begin position="10"/>
        <end position="139"/>
    </location>
</feature>
<feature type="compositionally biased region" description="Polar residues" evidence="1">
    <location>
        <begin position="172"/>
        <end position="182"/>
    </location>
</feature>
<name>A0ABN9DN69_9NEOB</name>
<evidence type="ECO:0000313" key="3">
    <source>
        <dbReference type="EMBL" id="CAI9574070.1"/>
    </source>
</evidence>
<dbReference type="SUPFAM" id="SSF56042">
    <property type="entry name" value="PurM C-terminal domain-like"/>
    <property type="match status" value="1"/>
</dbReference>